<accession>A0A6L2P6Y8</accession>
<organism evidence="2">
    <name type="scientific">Tanacetum cinerariifolium</name>
    <name type="common">Dalmatian daisy</name>
    <name type="synonym">Chrysanthemum cinerariifolium</name>
    <dbReference type="NCBI Taxonomy" id="118510"/>
    <lineage>
        <taxon>Eukaryota</taxon>
        <taxon>Viridiplantae</taxon>
        <taxon>Streptophyta</taxon>
        <taxon>Embryophyta</taxon>
        <taxon>Tracheophyta</taxon>
        <taxon>Spermatophyta</taxon>
        <taxon>Magnoliopsida</taxon>
        <taxon>eudicotyledons</taxon>
        <taxon>Gunneridae</taxon>
        <taxon>Pentapetalae</taxon>
        <taxon>asterids</taxon>
        <taxon>campanulids</taxon>
        <taxon>Asterales</taxon>
        <taxon>Asteraceae</taxon>
        <taxon>Asteroideae</taxon>
        <taxon>Anthemideae</taxon>
        <taxon>Anthemidinae</taxon>
        <taxon>Tanacetum</taxon>
    </lineage>
</organism>
<feature type="compositionally biased region" description="Polar residues" evidence="1">
    <location>
        <begin position="227"/>
        <end position="237"/>
    </location>
</feature>
<gene>
    <name evidence="2" type="ORF">Tci_064592</name>
</gene>
<comment type="caution">
    <text evidence="2">The sequence shown here is derived from an EMBL/GenBank/DDBJ whole genome shotgun (WGS) entry which is preliminary data.</text>
</comment>
<sequence>MNDLYPKVQESLKFSADEHVILEDPISSTGTLSLMKNIEDAYAVRDKFINDKSIEDEPEKPNVEAKVVSMVTVPIYQASSSVRPLSTPIPVINLSPHKPVSSTTQAPIFIATITTTTLPPPPQQQSTTESELANLGSRVFTLELRDLPHKIDVAIRDSVKEVVHVALQALLRDRFKELPKADMKEILHQRMDELLAEKDKSHKRRRDDQDLPPLLELDLIWKKSDTQDVPPSSSKQQSDPHVKQPVKDIPMPNTANIFDSEDTDSAHLLKIKQKPEWLKPIPCDERPATPEPAWVIPSSHTLDAENNWANALATTYHAPAENSLLEKTEDIASYGISHWWFYHQKLYIDRHIADSSHKVVRTHMRILSVVSIKAYSRYGYDYLKEITPRKANYQEYTIVKKDLKNLYPSDFEDLNLLLLQGHLNHLFGSEKCMLSTVVKLRTCNLVIRHRVEDFQLGIESYQKQLNLTKLEWDAKGFEYKHDYIIIDSPRAIVFLVDNSKRKIMRFNEIYKFSDGMLINIIETLYYRVKEYKVNRLNPGMNTRFWTDKDVSRSKEFIHAIE</sequence>
<evidence type="ECO:0000313" key="2">
    <source>
        <dbReference type="EMBL" id="GEU92614.1"/>
    </source>
</evidence>
<proteinExistence type="predicted"/>
<name>A0A6L2P6Y8_TANCI</name>
<protein>
    <submittedName>
        <fullName evidence="2">Uncharacterized protein</fullName>
    </submittedName>
</protein>
<dbReference type="AlphaFoldDB" id="A0A6L2P6Y8"/>
<evidence type="ECO:0000256" key="1">
    <source>
        <dbReference type="SAM" id="MobiDB-lite"/>
    </source>
</evidence>
<dbReference type="EMBL" id="BKCJ010010671">
    <property type="protein sequence ID" value="GEU92614.1"/>
    <property type="molecule type" value="Genomic_DNA"/>
</dbReference>
<feature type="region of interest" description="Disordered" evidence="1">
    <location>
        <begin position="225"/>
        <end position="258"/>
    </location>
</feature>
<reference evidence="2" key="1">
    <citation type="journal article" date="2019" name="Sci. Rep.">
        <title>Draft genome of Tanacetum cinerariifolium, the natural source of mosquito coil.</title>
        <authorList>
            <person name="Yamashiro T."/>
            <person name="Shiraishi A."/>
            <person name="Satake H."/>
            <person name="Nakayama K."/>
        </authorList>
    </citation>
    <scope>NUCLEOTIDE SEQUENCE</scope>
</reference>